<dbReference type="AlphaFoldDB" id="A0A9P6D3A4"/>
<gene>
    <name evidence="2" type="ORF">BDN70DRAFT_930471</name>
</gene>
<feature type="transmembrane region" description="Helical" evidence="1">
    <location>
        <begin position="223"/>
        <end position="243"/>
    </location>
</feature>
<keyword evidence="1" id="KW-0472">Membrane</keyword>
<comment type="caution">
    <text evidence="2">The sequence shown here is derived from an EMBL/GenBank/DDBJ whole genome shotgun (WGS) entry which is preliminary data.</text>
</comment>
<keyword evidence="3" id="KW-1185">Reference proteome</keyword>
<keyword evidence="1" id="KW-1133">Transmembrane helix</keyword>
<feature type="transmembrane region" description="Helical" evidence="1">
    <location>
        <begin position="121"/>
        <end position="144"/>
    </location>
</feature>
<evidence type="ECO:0000313" key="2">
    <source>
        <dbReference type="EMBL" id="KAF9481930.1"/>
    </source>
</evidence>
<name>A0A9P6D3A4_9AGAR</name>
<evidence type="ECO:0000256" key="1">
    <source>
        <dbReference type="SAM" id="Phobius"/>
    </source>
</evidence>
<reference evidence="2" key="1">
    <citation type="submission" date="2020-11" db="EMBL/GenBank/DDBJ databases">
        <authorList>
            <consortium name="DOE Joint Genome Institute"/>
            <person name="Ahrendt S."/>
            <person name="Riley R."/>
            <person name="Andreopoulos W."/>
            <person name="Labutti K."/>
            <person name="Pangilinan J."/>
            <person name="Ruiz-Duenas F.J."/>
            <person name="Barrasa J.M."/>
            <person name="Sanchez-Garcia M."/>
            <person name="Camarero S."/>
            <person name="Miyauchi S."/>
            <person name="Serrano A."/>
            <person name="Linde D."/>
            <person name="Babiker R."/>
            <person name="Drula E."/>
            <person name="Ayuso-Fernandez I."/>
            <person name="Pacheco R."/>
            <person name="Padilla G."/>
            <person name="Ferreira P."/>
            <person name="Barriuso J."/>
            <person name="Kellner H."/>
            <person name="Castanera R."/>
            <person name="Alfaro M."/>
            <person name="Ramirez L."/>
            <person name="Pisabarro A.G."/>
            <person name="Kuo A."/>
            <person name="Tritt A."/>
            <person name="Lipzen A."/>
            <person name="He G."/>
            <person name="Yan M."/>
            <person name="Ng V."/>
            <person name="Cullen D."/>
            <person name="Martin F."/>
            <person name="Rosso M.-N."/>
            <person name="Henrissat B."/>
            <person name="Hibbett D."/>
            <person name="Martinez A.T."/>
            <person name="Grigoriev I.V."/>
        </authorList>
    </citation>
    <scope>NUCLEOTIDE SEQUENCE</scope>
    <source>
        <strain evidence="2">CIRM-BRFM 674</strain>
    </source>
</reference>
<feature type="transmembrane region" description="Helical" evidence="1">
    <location>
        <begin position="164"/>
        <end position="187"/>
    </location>
</feature>
<evidence type="ECO:0000313" key="3">
    <source>
        <dbReference type="Proteomes" id="UP000807469"/>
    </source>
</evidence>
<accession>A0A9P6D3A4</accession>
<dbReference type="Proteomes" id="UP000807469">
    <property type="component" value="Unassembled WGS sequence"/>
</dbReference>
<keyword evidence="1" id="KW-0812">Transmembrane</keyword>
<dbReference type="OrthoDB" id="3038990at2759"/>
<proteinExistence type="predicted"/>
<sequence>MILQSDGTTLLQASEGTYQTSISGYVQAASLGILCWDILDNIPTDFKLIAQNRVSIVAITYVASRIGSFGDVLASTVVHTAPVGHCILFDAVNTSFYPISLSLSGLLFFFRLRAIYNQNPIIVSAFFLLWLGLVASTVLIPVGVHGGSIGDSTYCRDATAPDSVYAAIMAPLVHDTAVFIAISYRLMQNAYVEFTFKKGFKMILFGEYLPNLTKSLFIDGQRYYLMTLISNIVTAILIFSTSLPVPLRAMLPVFNVALTNIMACRVYRRTKTGLFRESELATTHMKDMTNIQVIVPRQEMDRVSQIGIIFCEDNAEGKTSFQAAIPSRPTSKGRN</sequence>
<dbReference type="EMBL" id="MU155172">
    <property type="protein sequence ID" value="KAF9481930.1"/>
    <property type="molecule type" value="Genomic_DNA"/>
</dbReference>
<feature type="transmembrane region" description="Helical" evidence="1">
    <location>
        <begin position="96"/>
        <end position="114"/>
    </location>
</feature>
<organism evidence="2 3">
    <name type="scientific">Pholiota conissans</name>
    <dbReference type="NCBI Taxonomy" id="109636"/>
    <lineage>
        <taxon>Eukaryota</taxon>
        <taxon>Fungi</taxon>
        <taxon>Dikarya</taxon>
        <taxon>Basidiomycota</taxon>
        <taxon>Agaricomycotina</taxon>
        <taxon>Agaricomycetes</taxon>
        <taxon>Agaricomycetidae</taxon>
        <taxon>Agaricales</taxon>
        <taxon>Agaricineae</taxon>
        <taxon>Strophariaceae</taxon>
        <taxon>Pholiota</taxon>
    </lineage>
</organism>
<protein>
    <submittedName>
        <fullName evidence="2">Uncharacterized protein</fullName>
    </submittedName>
</protein>